<evidence type="ECO:0000259" key="1">
    <source>
        <dbReference type="Pfam" id="PF13966"/>
    </source>
</evidence>
<dbReference type="EMBL" id="JACGWL010000005">
    <property type="protein sequence ID" value="KAK4401970.1"/>
    <property type="molecule type" value="Genomic_DNA"/>
</dbReference>
<organism evidence="2 3">
    <name type="scientific">Sesamum angolense</name>
    <dbReference type="NCBI Taxonomy" id="2727404"/>
    <lineage>
        <taxon>Eukaryota</taxon>
        <taxon>Viridiplantae</taxon>
        <taxon>Streptophyta</taxon>
        <taxon>Embryophyta</taxon>
        <taxon>Tracheophyta</taxon>
        <taxon>Spermatophyta</taxon>
        <taxon>Magnoliopsida</taxon>
        <taxon>eudicotyledons</taxon>
        <taxon>Gunneridae</taxon>
        <taxon>Pentapetalae</taxon>
        <taxon>asterids</taxon>
        <taxon>lamiids</taxon>
        <taxon>Lamiales</taxon>
        <taxon>Pedaliaceae</taxon>
        <taxon>Sesamum</taxon>
    </lineage>
</organism>
<dbReference type="Pfam" id="PF13966">
    <property type="entry name" value="zf-RVT"/>
    <property type="match status" value="1"/>
</dbReference>
<keyword evidence="3" id="KW-1185">Reference proteome</keyword>
<protein>
    <submittedName>
        <fullName evidence="2">Mitochondrial protein</fullName>
    </submittedName>
</protein>
<feature type="domain" description="Reverse transcriptase zinc-binding" evidence="1">
    <location>
        <begin position="141"/>
        <end position="234"/>
    </location>
</feature>
<dbReference type="PANTHER" id="PTHR33116">
    <property type="entry name" value="REVERSE TRANSCRIPTASE ZINC-BINDING DOMAIN-CONTAINING PROTEIN-RELATED-RELATED"/>
    <property type="match status" value="1"/>
</dbReference>
<gene>
    <name evidence="2" type="ORF">Sango_0937700</name>
</gene>
<evidence type="ECO:0000313" key="3">
    <source>
        <dbReference type="Proteomes" id="UP001289374"/>
    </source>
</evidence>
<dbReference type="InterPro" id="IPR026960">
    <property type="entry name" value="RVT-Znf"/>
</dbReference>
<comment type="caution">
    <text evidence="2">The sequence shown here is derived from an EMBL/GenBank/DDBJ whole genome shotgun (WGS) entry which is preliminary data.</text>
</comment>
<proteinExistence type="predicted"/>
<sequence length="322" mass="36757">MTFRSKKALFASLKDQIWKRIHRWNEKTLSEAGKVILIQSVVQAIPSYAMSCFRLPKTLLKESQSIATNFFWHDRDRRRIHWIAWDKLCSSKLDRESGMWRVETINALLCPVDREAILQIPFNLSGDPDLLIWHYSNDGIFSVRSAYDLALSLSLASTAGTSNGRCCSKKLWKSIWQAKVPNKVKVFTWRAIHNALPTAVNLRRKLPHEEIVCPFCTGTDETIIHTLLHCYFARWGLKMLNKGFLFPQQIVDLAISYLNAVVVQNFGQFSPPPAHNHFWQAPHGNCIKINFDGALLEGGRFLGLKVVARNSLNLFGMVLIPP</sequence>
<reference evidence="2" key="1">
    <citation type="submission" date="2020-06" db="EMBL/GenBank/DDBJ databases">
        <authorList>
            <person name="Li T."/>
            <person name="Hu X."/>
            <person name="Zhang T."/>
            <person name="Song X."/>
            <person name="Zhang H."/>
            <person name="Dai N."/>
            <person name="Sheng W."/>
            <person name="Hou X."/>
            <person name="Wei L."/>
        </authorList>
    </citation>
    <scope>NUCLEOTIDE SEQUENCE</scope>
    <source>
        <strain evidence="2">K16</strain>
        <tissue evidence="2">Leaf</tissue>
    </source>
</reference>
<dbReference type="AlphaFoldDB" id="A0AAE1WYL3"/>
<accession>A0AAE1WYL3</accession>
<dbReference type="PANTHER" id="PTHR33116:SF86">
    <property type="entry name" value="REVERSE TRANSCRIPTASE DOMAIN-CONTAINING PROTEIN"/>
    <property type="match status" value="1"/>
</dbReference>
<reference evidence="2" key="2">
    <citation type="journal article" date="2024" name="Plant">
        <title>Genomic evolution and insights into agronomic trait innovations of Sesamum species.</title>
        <authorList>
            <person name="Miao H."/>
            <person name="Wang L."/>
            <person name="Qu L."/>
            <person name="Liu H."/>
            <person name="Sun Y."/>
            <person name="Le M."/>
            <person name="Wang Q."/>
            <person name="Wei S."/>
            <person name="Zheng Y."/>
            <person name="Lin W."/>
            <person name="Duan Y."/>
            <person name="Cao H."/>
            <person name="Xiong S."/>
            <person name="Wang X."/>
            <person name="Wei L."/>
            <person name="Li C."/>
            <person name="Ma Q."/>
            <person name="Ju M."/>
            <person name="Zhao R."/>
            <person name="Li G."/>
            <person name="Mu C."/>
            <person name="Tian Q."/>
            <person name="Mei H."/>
            <person name="Zhang T."/>
            <person name="Gao T."/>
            <person name="Zhang H."/>
        </authorList>
    </citation>
    <scope>NUCLEOTIDE SEQUENCE</scope>
    <source>
        <strain evidence="2">K16</strain>
    </source>
</reference>
<evidence type="ECO:0000313" key="2">
    <source>
        <dbReference type="EMBL" id="KAK4401970.1"/>
    </source>
</evidence>
<name>A0AAE1WYL3_9LAMI</name>
<dbReference type="Proteomes" id="UP001289374">
    <property type="component" value="Unassembled WGS sequence"/>
</dbReference>